<organism evidence="1 2">
    <name type="scientific">[Clostridium] celerecrescens 18A</name>
    <dbReference type="NCBI Taxonomy" id="1286362"/>
    <lineage>
        <taxon>Bacteria</taxon>
        <taxon>Bacillati</taxon>
        <taxon>Bacillota</taxon>
        <taxon>Clostridia</taxon>
        <taxon>Lachnospirales</taxon>
        <taxon>Lachnospiraceae</taxon>
        <taxon>Lacrimispora</taxon>
    </lineage>
</organism>
<dbReference type="AlphaFoldDB" id="A0A2M8Z3E1"/>
<evidence type="ECO:0000313" key="2">
    <source>
        <dbReference type="Proteomes" id="UP000231092"/>
    </source>
</evidence>
<reference evidence="1 2" key="1">
    <citation type="submission" date="2017-11" db="EMBL/GenBank/DDBJ databases">
        <title>Understudied soil microbes with underappreciated capabilities: Untangling the Clostridium saccharolyticum group.</title>
        <authorList>
            <person name="Leschine S."/>
        </authorList>
    </citation>
    <scope>NUCLEOTIDE SEQUENCE [LARGE SCALE GENOMIC DNA]</scope>
    <source>
        <strain evidence="1 2">18A</strain>
    </source>
</reference>
<accession>A0A2M8Z3E1</accession>
<protein>
    <submittedName>
        <fullName evidence="1">Uncharacterized protein</fullName>
    </submittedName>
</protein>
<comment type="caution">
    <text evidence="1">The sequence shown here is derived from an EMBL/GenBank/DDBJ whole genome shotgun (WGS) entry which is preliminary data.</text>
</comment>
<proteinExistence type="predicted"/>
<dbReference type="OrthoDB" id="1856882at2"/>
<dbReference type="RefSeq" id="WP_157724401.1">
    <property type="nucleotide sequence ID" value="NZ_PGET01000001.1"/>
</dbReference>
<evidence type="ECO:0000313" key="1">
    <source>
        <dbReference type="EMBL" id="PJJ27968.1"/>
    </source>
</evidence>
<dbReference type="EMBL" id="PGET01000001">
    <property type="protein sequence ID" value="PJJ27968.1"/>
    <property type="molecule type" value="Genomic_DNA"/>
</dbReference>
<name>A0A2M8Z3E1_9FIRM</name>
<sequence>MNMIVYQPKTEEDRKELRKKAALLHSQAVLQYIQQLSCPNDQKQALMEELHTT</sequence>
<gene>
    <name evidence="1" type="ORF">H171_1455</name>
</gene>
<dbReference type="Proteomes" id="UP000231092">
    <property type="component" value="Unassembled WGS sequence"/>
</dbReference>